<proteinExistence type="predicted"/>
<reference evidence="1" key="1">
    <citation type="submission" date="2024-07" db="EMBL/GenBank/DDBJ databases">
        <title>Complete genome sequence of Prevotella sp. YM-2024 GTC17254.</title>
        <authorList>
            <person name="Hayashi M."/>
            <person name="Muto Y."/>
            <person name="Tanaka K."/>
            <person name="Niwa H."/>
        </authorList>
    </citation>
    <scope>NUCLEOTIDE SEQUENCE</scope>
    <source>
        <strain evidence="1">GTC17254</strain>
    </source>
</reference>
<protein>
    <recommendedName>
        <fullName evidence="2">Transcriptional regulator</fullName>
    </recommendedName>
</protein>
<evidence type="ECO:0000313" key="1">
    <source>
        <dbReference type="EMBL" id="BFO74290.1"/>
    </source>
</evidence>
<dbReference type="AlphaFoldDB" id="A0AB33IXC1"/>
<gene>
    <name evidence="1" type="ORF">GTC17254_18870</name>
</gene>
<sequence length="93" mass="10873">MDVVKVQMKDSITYIENKSIKCPNCKVQILPQYLYATDLDNGFNVRVFCQCTNPQCRHTFISSFSMRRGQNSFNRVEPNSKLDIIEFSNIIWT</sequence>
<accession>A0AB33IXC1</accession>
<name>A0AB33IXC1_9BACT</name>
<organism evidence="1">
    <name type="scientific">Prevotella sp. GTC17254</name>
    <dbReference type="NCBI Taxonomy" id="3236794"/>
    <lineage>
        <taxon>Bacteria</taxon>
        <taxon>Pseudomonadati</taxon>
        <taxon>Bacteroidota</taxon>
        <taxon>Bacteroidia</taxon>
        <taxon>Bacteroidales</taxon>
        <taxon>Prevotellaceae</taxon>
        <taxon>Prevotella</taxon>
    </lineage>
</organism>
<dbReference type="EMBL" id="AP035786">
    <property type="protein sequence ID" value="BFO74290.1"/>
    <property type="molecule type" value="Genomic_DNA"/>
</dbReference>
<evidence type="ECO:0008006" key="2">
    <source>
        <dbReference type="Google" id="ProtNLM"/>
    </source>
</evidence>